<comment type="function">
    <text evidence="9">Acts as a component of the essential kinetochore-associated NDC80 complex, which is required for chromosome segregation and spindle checkpoint activity.</text>
</comment>
<dbReference type="Proteomes" id="UP001516023">
    <property type="component" value="Unassembled WGS sequence"/>
</dbReference>
<evidence type="ECO:0000259" key="10">
    <source>
        <dbReference type="Pfam" id="PF08234"/>
    </source>
</evidence>
<dbReference type="EMBL" id="JABMIG020000279">
    <property type="protein sequence ID" value="KAL3782686.1"/>
    <property type="molecule type" value="Genomic_DNA"/>
</dbReference>
<dbReference type="GO" id="GO:0000776">
    <property type="term" value="C:kinetochore"/>
    <property type="evidence" value="ECO:0007669"/>
    <property type="project" value="UniProtKB-UniRule"/>
</dbReference>
<evidence type="ECO:0000256" key="7">
    <source>
        <dbReference type="ARBA" id="ARBA00023306"/>
    </source>
</evidence>
<evidence type="ECO:0000256" key="8">
    <source>
        <dbReference type="ARBA" id="ARBA00023328"/>
    </source>
</evidence>
<keyword evidence="4 9" id="KW-0132">Cell division</keyword>
<dbReference type="PANTHER" id="PTHR14281:SF0">
    <property type="entry name" value="KINETOCHORE PROTEIN SPC25"/>
    <property type="match status" value="1"/>
</dbReference>
<dbReference type="PANTHER" id="PTHR14281">
    <property type="entry name" value="KINETOCHORE PROTEIN SPC25-RELATED"/>
    <property type="match status" value="1"/>
</dbReference>
<dbReference type="Pfam" id="PF08234">
    <property type="entry name" value="Spindle_Spc25"/>
    <property type="match status" value="1"/>
</dbReference>
<keyword evidence="9" id="KW-0539">Nucleus</keyword>
<keyword evidence="6" id="KW-0175">Coiled coil</keyword>
<dbReference type="AlphaFoldDB" id="A0ABD3P676"/>
<dbReference type="CDD" id="cd23784">
    <property type="entry name" value="RWD_Spc25"/>
    <property type="match status" value="1"/>
</dbReference>
<accession>A0ABD3P676</accession>
<feature type="domain" description="Chromosome segregation protein Spc25 C-terminal" evidence="10">
    <location>
        <begin position="182"/>
        <end position="247"/>
    </location>
</feature>
<organism evidence="11 12">
    <name type="scientific">Cyclotella cryptica</name>
    <dbReference type="NCBI Taxonomy" id="29204"/>
    <lineage>
        <taxon>Eukaryota</taxon>
        <taxon>Sar</taxon>
        <taxon>Stramenopiles</taxon>
        <taxon>Ochrophyta</taxon>
        <taxon>Bacillariophyta</taxon>
        <taxon>Coscinodiscophyceae</taxon>
        <taxon>Thalassiosirophycidae</taxon>
        <taxon>Stephanodiscales</taxon>
        <taxon>Stephanodiscaceae</taxon>
        <taxon>Cyclotella</taxon>
    </lineage>
</organism>
<sequence length="270" mass="30540">MRSVEPNISEQLPTIHMSMTSTETGFTATFISTLSANRSSYKSWLASEKSRIDDIAEQISNLHGEQQRQITGLLRRLDEVRSQRGLVNGDNDGGVAQQKRALEEKQSKLVADVEVWRDKNRVGKIQLDELLAEQSHQETLANATRSKKLQVQEMKNTTLDDLTKGLQNYKYVGLGFERVGVEGELLFKFNKLDPNDVRRPFSFILTLRQSYELSSCNPELDKKKTDELLNILNSDADNGLMYFLVGMMKRIGVCTCTIGNTSNDSEEIIE</sequence>
<evidence type="ECO:0000313" key="12">
    <source>
        <dbReference type="Proteomes" id="UP001516023"/>
    </source>
</evidence>
<evidence type="ECO:0000256" key="3">
    <source>
        <dbReference type="ARBA" id="ARBA00022454"/>
    </source>
</evidence>
<evidence type="ECO:0000256" key="2">
    <source>
        <dbReference type="ARBA" id="ARBA00006379"/>
    </source>
</evidence>
<evidence type="ECO:0000256" key="1">
    <source>
        <dbReference type="ARBA" id="ARBA00004584"/>
    </source>
</evidence>
<comment type="caution">
    <text evidence="11">The sequence shown here is derived from an EMBL/GenBank/DDBJ whole genome shotgun (WGS) entry which is preliminary data.</text>
</comment>
<keyword evidence="5 9" id="KW-0498">Mitosis</keyword>
<evidence type="ECO:0000256" key="4">
    <source>
        <dbReference type="ARBA" id="ARBA00022618"/>
    </source>
</evidence>
<keyword evidence="8 9" id="KW-0137">Centromere</keyword>
<evidence type="ECO:0000313" key="11">
    <source>
        <dbReference type="EMBL" id="KAL3782686.1"/>
    </source>
</evidence>
<comment type="subcellular location">
    <subcellularLocation>
        <location evidence="1">Chromosome</location>
        <location evidence="1">Centromere</location>
    </subcellularLocation>
    <subcellularLocation>
        <location evidence="9">Nucleus</location>
    </subcellularLocation>
    <subcellularLocation>
        <location evidence="9">Chromosome</location>
        <location evidence="9">Centromere</location>
        <location evidence="9">Kinetochore</location>
    </subcellularLocation>
</comment>
<dbReference type="InterPro" id="IPR013255">
    <property type="entry name" value="Spc25_C"/>
</dbReference>
<keyword evidence="3 9" id="KW-0158">Chromosome</keyword>
<keyword evidence="9" id="KW-0995">Kinetochore</keyword>
<name>A0ABD3P676_9STRA</name>
<evidence type="ECO:0000256" key="9">
    <source>
        <dbReference type="RuleBase" id="RU367150"/>
    </source>
</evidence>
<evidence type="ECO:0000256" key="6">
    <source>
        <dbReference type="ARBA" id="ARBA00023054"/>
    </source>
</evidence>
<comment type="similarity">
    <text evidence="2 9">Belongs to the SPC25 family.</text>
</comment>
<proteinExistence type="inferred from homology"/>
<keyword evidence="12" id="KW-1185">Reference proteome</keyword>
<dbReference type="Gene3D" id="3.30.457.50">
    <property type="entry name" value="Chromosome segregation protein Spc25"/>
    <property type="match status" value="1"/>
</dbReference>
<dbReference type="InterPro" id="IPR045143">
    <property type="entry name" value="Spc25"/>
</dbReference>
<evidence type="ECO:0000256" key="5">
    <source>
        <dbReference type="ARBA" id="ARBA00022776"/>
    </source>
</evidence>
<dbReference type="GO" id="GO:0051301">
    <property type="term" value="P:cell division"/>
    <property type="evidence" value="ECO:0007669"/>
    <property type="project" value="UniProtKB-UniRule"/>
</dbReference>
<gene>
    <name evidence="11" type="ORF">HJC23_002586</name>
</gene>
<reference evidence="11 12" key="1">
    <citation type="journal article" date="2020" name="G3 (Bethesda)">
        <title>Improved Reference Genome for Cyclotella cryptica CCMP332, a Model for Cell Wall Morphogenesis, Salinity Adaptation, and Lipid Production in Diatoms (Bacillariophyta).</title>
        <authorList>
            <person name="Roberts W.R."/>
            <person name="Downey K.M."/>
            <person name="Ruck E.C."/>
            <person name="Traller J.C."/>
            <person name="Alverson A.J."/>
        </authorList>
    </citation>
    <scope>NUCLEOTIDE SEQUENCE [LARGE SCALE GENOMIC DNA]</scope>
    <source>
        <strain evidence="11 12">CCMP332</strain>
    </source>
</reference>
<protein>
    <recommendedName>
        <fullName evidence="9">Kinetochore protein SPC25</fullName>
    </recommendedName>
</protein>
<keyword evidence="7 9" id="KW-0131">Cell cycle</keyword>
<comment type="subunit">
    <text evidence="9">Component of the NDC80 complex.</text>
</comment>
<dbReference type="GO" id="GO:0005634">
    <property type="term" value="C:nucleus"/>
    <property type="evidence" value="ECO:0007669"/>
    <property type="project" value="UniProtKB-SubCell"/>
</dbReference>